<accession>A0ABY9YB85</accession>
<protein>
    <submittedName>
        <fullName evidence="1">Uncharacterized protein</fullName>
    </submittedName>
</protein>
<gene>
    <name evidence="1" type="ORF">PDM28_15870</name>
</gene>
<evidence type="ECO:0000313" key="1">
    <source>
        <dbReference type="EMBL" id="WNH48132.1"/>
    </source>
</evidence>
<reference evidence="1 2" key="1">
    <citation type="submission" date="2022-12" db="EMBL/GenBank/DDBJ databases">
        <title>Two new species, Stenotrophomonas aracearum and Stenotrophomonas oahuensis, isolated from Anthurium (Araceae family) in Hawaii.</title>
        <authorList>
            <person name="Chunag S.C."/>
            <person name="Dobhal S."/>
            <person name="Alvarez A."/>
            <person name="Arif M."/>
        </authorList>
    </citation>
    <scope>NUCLEOTIDE SEQUENCE [LARGE SCALE GENOMIC DNA]</scope>
    <source>
        <strain evidence="1 2">A5588</strain>
    </source>
</reference>
<organism evidence="1 2">
    <name type="scientific">Stenotrophomonas aracearum</name>
    <dbReference type="NCBI Taxonomy" id="3003272"/>
    <lineage>
        <taxon>Bacteria</taxon>
        <taxon>Pseudomonadati</taxon>
        <taxon>Pseudomonadota</taxon>
        <taxon>Gammaproteobacteria</taxon>
        <taxon>Lysobacterales</taxon>
        <taxon>Lysobacteraceae</taxon>
        <taxon>Stenotrophomonas</taxon>
    </lineage>
</organism>
<name>A0ABY9YB85_9GAMM</name>
<dbReference type="Proteomes" id="UP001305421">
    <property type="component" value="Chromosome"/>
</dbReference>
<dbReference type="EMBL" id="CP115543">
    <property type="protein sequence ID" value="WNH48132.1"/>
    <property type="molecule type" value="Genomic_DNA"/>
</dbReference>
<dbReference type="RefSeq" id="WP_253256678.1">
    <property type="nucleotide sequence ID" value="NZ_CP115543.1"/>
</dbReference>
<keyword evidence="2" id="KW-1185">Reference proteome</keyword>
<sequence>MPDAPTFVVRAFEANYTAAGAVERILALTVGCGQCGTTSSCGGSQLIHLPGGALFRCESCGSHQAISHARLDASALPAAPRAELARMHSRTPVVTLRS</sequence>
<evidence type="ECO:0000313" key="2">
    <source>
        <dbReference type="Proteomes" id="UP001305421"/>
    </source>
</evidence>
<proteinExistence type="predicted"/>